<dbReference type="AlphaFoldDB" id="A0A1G8HX29"/>
<proteinExistence type="predicted"/>
<sequence>MMPASDDERMSGGVAESLPGAIERETPASAPASDEWTGCTGQCARCRYREPCEAGVPIEPGR</sequence>
<gene>
    <name evidence="2" type="ORF">SAMN05660652_02867</name>
</gene>
<feature type="compositionally biased region" description="Basic and acidic residues" evidence="1">
    <location>
        <begin position="1"/>
        <end position="10"/>
    </location>
</feature>
<evidence type="ECO:0000256" key="1">
    <source>
        <dbReference type="SAM" id="MobiDB-lite"/>
    </source>
</evidence>
<accession>A0A1G8HX29</accession>
<feature type="region of interest" description="Disordered" evidence="1">
    <location>
        <begin position="1"/>
        <end position="38"/>
    </location>
</feature>
<evidence type="ECO:0000313" key="2">
    <source>
        <dbReference type="EMBL" id="SDI11122.1"/>
    </source>
</evidence>
<dbReference type="STRING" id="83767.SAMN05660652_02867"/>
<reference evidence="2 3" key="1">
    <citation type="submission" date="2016-10" db="EMBL/GenBank/DDBJ databases">
        <authorList>
            <person name="de Groot N.N."/>
        </authorList>
    </citation>
    <scope>NUCLEOTIDE SEQUENCE [LARGE SCALE GENOMIC DNA]</scope>
    <source>
        <strain evidence="2 3">DSM 5885</strain>
    </source>
</reference>
<protein>
    <submittedName>
        <fullName evidence="2">Uncharacterized protein</fullName>
    </submittedName>
</protein>
<dbReference type="EMBL" id="FNCY01000013">
    <property type="protein sequence ID" value="SDI11122.1"/>
    <property type="molecule type" value="Genomic_DNA"/>
</dbReference>
<dbReference type="RefSeq" id="WP_091938590.1">
    <property type="nucleotide sequence ID" value="NZ_FNCY01000013.1"/>
</dbReference>
<name>A0A1G8HX29_9RHOO</name>
<keyword evidence="3" id="KW-1185">Reference proteome</keyword>
<organism evidence="2 3">
    <name type="scientific">Propionivibrio dicarboxylicus</name>
    <dbReference type="NCBI Taxonomy" id="83767"/>
    <lineage>
        <taxon>Bacteria</taxon>
        <taxon>Pseudomonadati</taxon>
        <taxon>Pseudomonadota</taxon>
        <taxon>Betaproteobacteria</taxon>
        <taxon>Rhodocyclales</taxon>
        <taxon>Rhodocyclaceae</taxon>
        <taxon>Propionivibrio</taxon>
    </lineage>
</organism>
<evidence type="ECO:0000313" key="3">
    <source>
        <dbReference type="Proteomes" id="UP000198607"/>
    </source>
</evidence>
<dbReference type="Proteomes" id="UP000198607">
    <property type="component" value="Unassembled WGS sequence"/>
</dbReference>